<feature type="transmembrane region" description="Helical" evidence="2">
    <location>
        <begin position="528"/>
        <end position="551"/>
    </location>
</feature>
<keyword evidence="4" id="KW-1185">Reference proteome</keyword>
<proteinExistence type="predicted"/>
<name>A0ABS7DNP7_9FIRM</name>
<evidence type="ECO:0000256" key="2">
    <source>
        <dbReference type="SAM" id="Phobius"/>
    </source>
</evidence>
<comment type="caution">
    <text evidence="3">The sequence shown here is derived from an EMBL/GenBank/DDBJ whole genome shotgun (WGS) entry which is preliminary data.</text>
</comment>
<dbReference type="EMBL" id="JAGFNZ010000003">
    <property type="protein sequence ID" value="MBW7572929.1"/>
    <property type="molecule type" value="Genomic_DNA"/>
</dbReference>
<dbReference type="Proteomes" id="UP000719942">
    <property type="component" value="Unassembled WGS sequence"/>
</dbReference>
<dbReference type="RefSeq" id="WP_219965344.1">
    <property type="nucleotide sequence ID" value="NZ_JAGFNZ010000003.1"/>
</dbReference>
<keyword evidence="2" id="KW-0472">Membrane</keyword>
<evidence type="ECO:0000313" key="4">
    <source>
        <dbReference type="Proteomes" id="UP000719942"/>
    </source>
</evidence>
<gene>
    <name evidence="3" type="ORF">J5W02_08890</name>
</gene>
<accession>A0ABS7DNP7</accession>
<evidence type="ECO:0000313" key="3">
    <source>
        <dbReference type="EMBL" id="MBW7572929.1"/>
    </source>
</evidence>
<keyword evidence="2" id="KW-0812">Transmembrane</keyword>
<feature type="compositionally biased region" description="Acidic residues" evidence="1">
    <location>
        <begin position="11"/>
        <end position="23"/>
    </location>
</feature>
<feature type="region of interest" description="Disordered" evidence="1">
    <location>
        <begin position="1"/>
        <end position="61"/>
    </location>
</feature>
<sequence length="557" mass="60700">MNQDKNHEIENDTPETEAAEENTVEQAEIPAEETTAENGNTQETEQTEDTISPEKNDKDDGFTAKVSAYTKSSKFRRGGISTAFTAGFIVIVILVNVIVSVLAQRYPSMNLDLTKNKVNTLSVQAQEVAAKVNVPATIYIMATEAQTKGDQLLADYGIKYSQVGELAEKIAEKNSNIKVEYVDLDKNPTFANTYKNDNLVAGDVLVKTEKRYRVLAYTDLFNVQYGADGSTTETYSMVDSALASGLNSVIADTVAVASFDTGHSEQLETTTYKKLLENNSFETKDFNLLTDAIPDNTRLVVLGCPATDYTDAELEKLDTFLSSAEIPGDRSLLITFHPSQKEMPKLSAFLKEWGIEVPQAVVVESDQSKYYTDDASYILSTVQTGLSLGGQSDYGYFTTPQSNPVNILFETKGSKTTYSLAKSSDTCYLVDNNTKQDETPQKASYNTAVLSQDTVKSGAKEYKANVIALGSTMMFLGEIMGASTFGNAKYVVDLSRYATGTTNAATAITETSVQTNVSDITLSAEMSVLLGIGVFTLLIPLLVAIAGICVYHKRRRL</sequence>
<reference evidence="3 4" key="1">
    <citation type="submission" date="2021-03" db="EMBL/GenBank/DDBJ databases">
        <title>Caproiciproducens sp. nov. isolated from feces of cow.</title>
        <authorList>
            <person name="Choi J.-Y."/>
        </authorList>
    </citation>
    <scope>NUCLEOTIDE SEQUENCE [LARGE SCALE GENOMIC DNA]</scope>
    <source>
        <strain evidence="3 4">AGMB10547</strain>
    </source>
</reference>
<organism evidence="3 4">
    <name type="scientific">Caproiciproducens faecalis</name>
    <dbReference type="NCBI Taxonomy" id="2820301"/>
    <lineage>
        <taxon>Bacteria</taxon>
        <taxon>Bacillati</taxon>
        <taxon>Bacillota</taxon>
        <taxon>Clostridia</taxon>
        <taxon>Eubacteriales</taxon>
        <taxon>Acutalibacteraceae</taxon>
        <taxon>Caproiciproducens</taxon>
    </lineage>
</organism>
<feature type="transmembrane region" description="Helical" evidence="2">
    <location>
        <begin position="80"/>
        <end position="103"/>
    </location>
</feature>
<feature type="compositionally biased region" description="Basic and acidic residues" evidence="1">
    <location>
        <begin position="1"/>
        <end position="10"/>
    </location>
</feature>
<evidence type="ECO:0000256" key="1">
    <source>
        <dbReference type="SAM" id="MobiDB-lite"/>
    </source>
</evidence>
<protein>
    <submittedName>
        <fullName evidence="3">Gldg family protein</fullName>
    </submittedName>
</protein>
<keyword evidence="2" id="KW-1133">Transmembrane helix</keyword>
<feature type="compositionally biased region" description="Basic and acidic residues" evidence="1">
    <location>
        <begin position="52"/>
        <end position="61"/>
    </location>
</feature>